<dbReference type="InterPro" id="IPR036890">
    <property type="entry name" value="HATPase_C_sf"/>
</dbReference>
<dbReference type="PATRIC" id="fig|1705562.3.peg.1779"/>
<reference evidence="1 2" key="1">
    <citation type="submission" date="2015-08" db="EMBL/GenBank/DDBJ databases">
        <title>Genomes of Isolates from Cabo Rojo, PR.</title>
        <authorList>
            <person name="Sanchez-Nieves R.L."/>
            <person name="Montalvo-Rodriguez R."/>
        </authorList>
    </citation>
    <scope>NUCLEOTIDE SEQUENCE [LARGE SCALE GENOMIC DNA]</scope>
    <source>
        <strain evidence="1 2">SL3</strain>
    </source>
</reference>
<dbReference type="EMBL" id="LIUF01000001">
    <property type="protein sequence ID" value="KOX95039.1"/>
    <property type="molecule type" value="Genomic_DNA"/>
</dbReference>
<evidence type="ECO:0008006" key="3">
    <source>
        <dbReference type="Google" id="ProtNLM"/>
    </source>
</evidence>
<proteinExistence type="predicted"/>
<dbReference type="Proteomes" id="UP000037729">
    <property type="component" value="Unassembled WGS sequence"/>
</dbReference>
<accession>A0A0M9AMH0</accession>
<sequence length="92" mass="9935">MSEPDAACFRALFEHTNDAVAEVVDDKPILRAMLFGDEPIAHLRHSTGLGLGLTKWILACNGGDLAYDRHNGRTTLTLRVPLTAEFGVGGDD</sequence>
<evidence type="ECO:0000313" key="1">
    <source>
        <dbReference type="EMBL" id="KOX95039.1"/>
    </source>
</evidence>
<dbReference type="SUPFAM" id="SSF55874">
    <property type="entry name" value="ATPase domain of HSP90 chaperone/DNA topoisomerase II/histidine kinase"/>
    <property type="match status" value="1"/>
</dbReference>
<dbReference type="RefSeq" id="WP_053966799.1">
    <property type="nucleotide sequence ID" value="NZ_LIUF01000001.1"/>
</dbReference>
<evidence type="ECO:0000313" key="2">
    <source>
        <dbReference type="Proteomes" id="UP000037729"/>
    </source>
</evidence>
<dbReference type="AlphaFoldDB" id="A0A0M9AMH0"/>
<dbReference type="STRING" id="1705562.AMS69_04055"/>
<keyword evidence="2" id="KW-1185">Reference proteome</keyword>
<gene>
    <name evidence="1" type="ORF">AMS69_04055</name>
</gene>
<comment type="caution">
    <text evidence="1">The sequence shown here is derived from an EMBL/GenBank/DDBJ whole genome shotgun (WGS) entry which is preliminary data.</text>
</comment>
<name>A0A0M9AMH0_9EURY</name>
<protein>
    <recommendedName>
        <fullName evidence="3">Histidine kinase/HSP90-like ATPase domain-containing protein</fullName>
    </recommendedName>
</protein>
<organism evidence="1 2">
    <name type="scientific">Haloarcula rubripromontorii</name>
    <dbReference type="NCBI Taxonomy" id="1705562"/>
    <lineage>
        <taxon>Archaea</taxon>
        <taxon>Methanobacteriati</taxon>
        <taxon>Methanobacteriota</taxon>
        <taxon>Stenosarchaea group</taxon>
        <taxon>Halobacteria</taxon>
        <taxon>Halobacteriales</taxon>
        <taxon>Haloarculaceae</taxon>
        <taxon>Haloarcula</taxon>
    </lineage>
</organism>